<gene>
    <name evidence="3" type="ORF">IPV69_24240</name>
</gene>
<feature type="transmembrane region" description="Helical" evidence="2">
    <location>
        <begin position="411"/>
        <end position="432"/>
    </location>
</feature>
<protein>
    <submittedName>
        <fullName evidence="3">Uncharacterized protein</fullName>
    </submittedName>
</protein>
<keyword evidence="4" id="KW-1185">Reference proteome</keyword>
<name>A0A7M2WXN9_9BACT</name>
<feature type="transmembrane region" description="Helical" evidence="2">
    <location>
        <begin position="372"/>
        <end position="391"/>
    </location>
</feature>
<sequence>MSDGKSELADQGKPSPEGAALPPSTVVGETAPPARPIAPMSSPATLVGSVPQAMRYPDPSASPATIVGTVPSMAGYPPMPGGPVQPPPYPTQPYGQPPPYAAAVPYATPTGTIPYNAPSTDPATGQPQPAWLGYSMNPRPDRWHLAIGFVKLHFSRAIARDLRSVDVAADESPILASHGVRDRTIQQYLLWRRSWLYLLLPLAFLAATIQMTSFFSETRDLSNFSWFGIIVLGTTFVLQMIGYPIAAALAVWKWDQARFSRWTLIIGWIASFLLPFLVALIPFGDFIVIEETDPDFIVGQKFGAGLVGATFWLFSLLPALLAIMPGILRACVRIKSLLPESIVPGWIIVMTAPFFTLVLLVVFVAVNQVAGNLLLVGGVLLIMASPAVFLIRTDLLVKPVIEEKERRRIEALQVVYVATILIGMALLLTYVFTLKVMGKPVVGNTEAVPPEPTALIGVGRFTWEVMTFLIAYSAKSVFVTAVAIDLFMMLNLSVWKNLKAFEGTQHAAVYDHIMDSFQDLVEGKDDSSRPFATTPTRAFEVIPSGKSAGTNPSSGNLEPD</sequence>
<evidence type="ECO:0000313" key="3">
    <source>
        <dbReference type="EMBL" id="QOV89280.1"/>
    </source>
</evidence>
<evidence type="ECO:0000256" key="2">
    <source>
        <dbReference type="SAM" id="Phobius"/>
    </source>
</evidence>
<feature type="transmembrane region" description="Helical" evidence="2">
    <location>
        <begin position="195"/>
        <end position="215"/>
    </location>
</feature>
<feature type="transmembrane region" description="Helical" evidence="2">
    <location>
        <begin position="469"/>
        <end position="490"/>
    </location>
</feature>
<feature type="region of interest" description="Disordered" evidence="1">
    <location>
        <begin position="1"/>
        <end position="45"/>
    </location>
</feature>
<dbReference type="Proteomes" id="UP000593765">
    <property type="component" value="Chromosome"/>
</dbReference>
<feature type="transmembrane region" description="Helical" evidence="2">
    <location>
        <begin position="264"/>
        <end position="289"/>
    </location>
</feature>
<keyword evidence="2" id="KW-0812">Transmembrane</keyword>
<reference evidence="3 4" key="1">
    <citation type="submission" date="2020-10" db="EMBL/GenBank/DDBJ databases">
        <title>Wide distribution of Phycisphaera-like planctomycetes from WD2101 soil group in peatlands and genome analysis of the first cultivated representative.</title>
        <authorList>
            <person name="Dedysh S.N."/>
            <person name="Beletsky A.V."/>
            <person name="Ivanova A."/>
            <person name="Kulichevskaya I.S."/>
            <person name="Suzina N.E."/>
            <person name="Philippov D.A."/>
            <person name="Rakitin A.L."/>
            <person name="Mardanov A.V."/>
            <person name="Ravin N.V."/>
        </authorList>
    </citation>
    <scope>NUCLEOTIDE SEQUENCE [LARGE SCALE GENOMIC DNA]</scope>
    <source>
        <strain evidence="3 4">M1803</strain>
    </source>
</reference>
<feature type="transmembrane region" description="Helical" evidence="2">
    <location>
        <begin position="227"/>
        <end position="252"/>
    </location>
</feature>
<keyword evidence="2" id="KW-0472">Membrane</keyword>
<keyword evidence="2" id="KW-1133">Transmembrane helix</keyword>
<proteinExistence type="predicted"/>
<dbReference type="AlphaFoldDB" id="A0A7M2WXN9"/>
<dbReference type="EMBL" id="CP063458">
    <property type="protein sequence ID" value="QOV89280.1"/>
    <property type="molecule type" value="Genomic_DNA"/>
</dbReference>
<feature type="transmembrane region" description="Helical" evidence="2">
    <location>
        <begin position="343"/>
        <end position="366"/>
    </location>
</feature>
<accession>A0A7M2WXN9</accession>
<evidence type="ECO:0000313" key="4">
    <source>
        <dbReference type="Proteomes" id="UP000593765"/>
    </source>
</evidence>
<organism evidence="3 4">
    <name type="scientific">Humisphaera borealis</name>
    <dbReference type="NCBI Taxonomy" id="2807512"/>
    <lineage>
        <taxon>Bacteria</taxon>
        <taxon>Pseudomonadati</taxon>
        <taxon>Planctomycetota</taxon>
        <taxon>Phycisphaerae</taxon>
        <taxon>Tepidisphaerales</taxon>
        <taxon>Tepidisphaeraceae</taxon>
        <taxon>Humisphaera</taxon>
    </lineage>
</organism>
<evidence type="ECO:0000256" key="1">
    <source>
        <dbReference type="SAM" id="MobiDB-lite"/>
    </source>
</evidence>
<dbReference type="RefSeq" id="WP_206292312.1">
    <property type="nucleotide sequence ID" value="NZ_CP063458.1"/>
</dbReference>
<dbReference type="KEGG" id="hbs:IPV69_24240"/>
<feature type="compositionally biased region" description="Basic and acidic residues" evidence="1">
    <location>
        <begin position="1"/>
        <end position="10"/>
    </location>
</feature>
<feature type="transmembrane region" description="Helical" evidence="2">
    <location>
        <begin position="309"/>
        <end position="331"/>
    </location>
</feature>